<accession>F8X328</accession>
<dbReference type="STRING" id="742767.HMPREF9456_02707"/>
<evidence type="ECO:0000313" key="1">
    <source>
        <dbReference type="EMBL" id="EGK05506.1"/>
    </source>
</evidence>
<gene>
    <name evidence="1" type="ORF">HMPREF9456_02707</name>
</gene>
<protein>
    <submittedName>
        <fullName evidence="1">Uncharacterized protein</fullName>
    </submittedName>
</protein>
<reference evidence="1 2" key="1">
    <citation type="submission" date="2011-04" db="EMBL/GenBank/DDBJ databases">
        <title>The Genome Sequence of Dysgonomonas mossii DSM 22836.</title>
        <authorList>
            <consortium name="The Broad Institute Genome Sequencing Platform"/>
            <person name="Earl A."/>
            <person name="Ward D."/>
            <person name="Feldgarden M."/>
            <person name="Gevers D."/>
            <person name="Pudlo N."/>
            <person name="Martens E."/>
            <person name="Allen-Vercoe E."/>
            <person name="Young S.K."/>
            <person name="Zeng Q."/>
            <person name="Gargeya S."/>
            <person name="Fitzgerald M."/>
            <person name="Haas B."/>
            <person name="Abouelleil A."/>
            <person name="Alvarado L."/>
            <person name="Arachchi H.M."/>
            <person name="Berlin A."/>
            <person name="Brown A."/>
            <person name="Chapman S.B."/>
            <person name="Chen Z."/>
            <person name="Dunbar C."/>
            <person name="Freedman E."/>
            <person name="Gearin G."/>
            <person name="Gellesch M."/>
            <person name="Goldberg J."/>
            <person name="Griggs A."/>
            <person name="Gujja S."/>
            <person name="Heiman D."/>
            <person name="Howarth C."/>
            <person name="Larson L."/>
            <person name="Lui A."/>
            <person name="MacDonald P.J.P."/>
            <person name="Mehta T."/>
            <person name="Montmayeur A."/>
            <person name="Murphy C."/>
            <person name="Neiman D."/>
            <person name="Pearson M."/>
            <person name="Priest M."/>
            <person name="Roberts A."/>
            <person name="Saif S."/>
            <person name="Shea T."/>
            <person name="Shenoy N."/>
            <person name="Sisk P."/>
            <person name="Stolte C."/>
            <person name="Sykes S."/>
            <person name="Yandava C."/>
            <person name="Wortman J."/>
            <person name="Nusbaum C."/>
            <person name="Birren B."/>
        </authorList>
    </citation>
    <scope>NUCLEOTIDE SEQUENCE [LARGE SCALE GENOMIC DNA]</scope>
    <source>
        <strain evidence="1 2">DSM 22836</strain>
    </source>
</reference>
<dbReference type="EMBL" id="ADLW01000014">
    <property type="protein sequence ID" value="EGK05506.1"/>
    <property type="molecule type" value="Genomic_DNA"/>
</dbReference>
<comment type="caution">
    <text evidence="1">The sequence shown here is derived from an EMBL/GenBank/DDBJ whole genome shotgun (WGS) entry which is preliminary data.</text>
</comment>
<name>F8X328_9BACT</name>
<dbReference type="Proteomes" id="UP000006420">
    <property type="component" value="Unassembled WGS sequence"/>
</dbReference>
<proteinExistence type="predicted"/>
<sequence length="62" mass="7229">MIYHFKRLQTHIMSFLENPLKHWRIVGFNPISNPKKEKSLKPALIVSRLQGFKEVPGGFEPP</sequence>
<dbReference type="AlphaFoldDB" id="F8X328"/>
<dbReference type="HOGENOM" id="CLU_2896893_0_0_10"/>
<keyword evidence="2" id="KW-1185">Reference proteome</keyword>
<evidence type="ECO:0000313" key="2">
    <source>
        <dbReference type="Proteomes" id="UP000006420"/>
    </source>
</evidence>
<organism evidence="1 2">
    <name type="scientific">Dysgonomonas mossii DSM 22836</name>
    <dbReference type="NCBI Taxonomy" id="742767"/>
    <lineage>
        <taxon>Bacteria</taxon>
        <taxon>Pseudomonadati</taxon>
        <taxon>Bacteroidota</taxon>
        <taxon>Bacteroidia</taxon>
        <taxon>Bacteroidales</taxon>
        <taxon>Dysgonomonadaceae</taxon>
        <taxon>Dysgonomonas</taxon>
    </lineage>
</organism>